<feature type="signal peptide" evidence="1">
    <location>
        <begin position="1"/>
        <end position="16"/>
    </location>
</feature>
<proteinExistence type="predicted"/>
<dbReference type="EnsemblPlants" id="OB10G10430.1">
    <property type="protein sequence ID" value="OB10G10430.1"/>
    <property type="gene ID" value="OB10G10430"/>
</dbReference>
<protein>
    <submittedName>
        <fullName evidence="2">Uncharacterized protein</fullName>
    </submittedName>
</protein>
<feature type="chain" id="PRO_5003774430" evidence="1">
    <location>
        <begin position="17"/>
        <end position="59"/>
    </location>
</feature>
<reference evidence="2" key="1">
    <citation type="journal article" date="2013" name="Nat. Commun.">
        <title>Whole-genome sequencing of Oryza brachyantha reveals mechanisms underlying Oryza genome evolution.</title>
        <authorList>
            <person name="Chen J."/>
            <person name="Huang Q."/>
            <person name="Gao D."/>
            <person name="Wang J."/>
            <person name="Lang Y."/>
            <person name="Liu T."/>
            <person name="Li B."/>
            <person name="Bai Z."/>
            <person name="Luis Goicoechea J."/>
            <person name="Liang C."/>
            <person name="Chen C."/>
            <person name="Zhang W."/>
            <person name="Sun S."/>
            <person name="Liao Y."/>
            <person name="Zhang X."/>
            <person name="Yang L."/>
            <person name="Song C."/>
            <person name="Wang M."/>
            <person name="Shi J."/>
            <person name="Liu G."/>
            <person name="Liu J."/>
            <person name="Zhou H."/>
            <person name="Zhou W."/>
            <person name="Yu Q."/>
            <person name="An N."/>
            <person name="Chen Y."/>
            <person name="Cai Q."/>
            <person name="Wang B."/>
            <person name="Liu B."/>
            <person name="Min J."/>
            <person name="Huang Y."/>
            <person name="Wu H."/>
            <person name="Li Z."/>
            <person name="Zhang Y."/>
            <person name="Yin Y."/>
            <person name="Song W."/>
            <person name="Jiang J."/>
            <person name="Jackson S.A."/>
            <person name="Wing R.A."/>
            <person name="Wang J."/>
            <person name="Chen M."/>
        </authorList>
    </citation>
    <scope>NUCLEOTIDE SEQUENCE [LARGE SCALE GENOMIC DNA]</scope>
    <source>
        <strain evidence="2">cv. IRGC 101232</strain>
    </source>
</reference>
<name>J3N0J5_ORYBR</name>
<reference evidence="2" key="2">
    <citation type="submission" date="2013-04" db="UniProtKB">
        <authorList>
            <consortium name="EnsemblPlants"/>
        </authorList>
    </citation>
    <scope>IDENTIFICATION</scope>
</reference>
<evidence type="ECO:0000313" key="3">
    <source>
        <dbReference type="Proteomes" id="UP000006038"/>
    </source>
</evidence>
<evidence type="ECO:0000256" key="1">
    <source>
        <dbReference type="SAM" id="SignalP"/>
    </source>
</evidence>
<dbReference type="HOGENOM" id="CLU_2967948_0_0_1"/>
<keyword evidence="1" id="KW-0732">Signal</keyword>
<dbReference type="Gramene" id="OB10G10430.1">
    <property type="protein sequence ID" value="OB10G10430.1"/>
    <property type="gene ID" value="OB10G10430"/>
</dbReference>
<accession>J3N0J5</accession>
<organism evidence="2">
    <name type="scientific">Oryza brachyantha</name>
    <name type="common">malo sina</name>
    <dbReference type="NCBI Taxonomy" id="4533"/>
    <lineage>
        <taxon>Eukaryota</taxon>
        <taxon>Viridiplantae</taxon>
        <taxon>Streptophyta</taxon>
        <taxon>Embryophyta</taxon>
        <taxon>Tracheophyta</taxon>
        <taxon>Spermatophyta</taxon>
        <taxon>Magnoliopsida</taxon>
        <taxon>Liliopsida</taxon>
        <taxon>Poales</taxon>
        <taxon>Poaceae</taxon>
        <taxon>BOP clade</taxon>
        <taxon>Oryzoideae</taxon>
        <taxon>Oryzeae</taxon>
        <taxon>Oryzinae</taxon>
        <taxon>Oryza</taxon>
    </lineage>
</organism>
<keyword evidence="3" id="KW-1185">Reference proteome</keyword>
<dbReference type="AlphaFoldDB" id="J3N0J5"/>
<sequence length="59" mass="7095">MATLPWSLINCFGLFCELSLKWICDNFYFWYGLQTLNLQNLRNKFHSTLELTCNCYEFS</sequence>
<evidence type="ECO:0000313" key="2">
    <source>
        <dbReference type="EnsemblPlants" id="OB10G10430.1"/>
    </source>
</evidence>
<dbReference type="Proteomes" id="UP000006038">
    <property type="component" value="Chromosome 10"/>
</dbReference>